<dbReference type="Gene3D" id="2.120.10.10">
    <property type="match status" value="1"/>
</dbReference>
<protein>
    <submittedName>
        <fullName evidence="2">Exo-alpha-sialidase</fullName>
    </submittedName>
</protein>
<dbReference type="RefSeq" id="WP_182687724.1">
    <property type="nucleotide sequence ID" value="NZ_JACHTF010000011.1"/>
</dbReference>
<comment type="caution">
    <text evidence="2">The sequence shown here is derived from an EMBL/GenBank/DDBJ whole genome shotgun (WGS) entry which is preliminary data.</text>
</comment>
<reference evidence="2 3" key="1">
    <citation type="submission" date="2020-08" db="EMBL/GenBank/DDBJ databases">
        <authorList>
            <person name="Xu S."/>
            <person name="Li A."/>
        </authorList>
    </citation>
    <scope>NUCLEOTIDE SEQUENCE [LARGE SCALE GENOMIC DNA]</scope>
    <source>
        <strain evidence="2 3">119BY6-57</strain>
    </source>
</reference>
<evidence type="ECO:0000256" key="1">
    <source>
        <dbReference type="SAM" id="SignalP"/>
    </source>
</evidence>
<dbReference type="Proteomes" id="UP000523196">
    <property type="component" value="Unassembled WGS sequence"/>
</dbReference>
<keyword evidence="1" id="KW-0732">Signal</keyword>
<keyword evidence="3" id="KW-1185">Reference proteome</keyword>
<name>A0A7W3TMP9_9GAMM</name>
<proteinExistence type="predicted"/>
<accession>A0A7W3TMP9</accession>
<dbReference type="CDD" id="cd15482">
    <property type="entry name" value="Sialidase_non-viral"/>
    <property type="match status" value="1"/>
</dbReference>
<evidence type="ECO:0000313" key="2">
    <source>
        <dbReference type="EMBL" id="MBB1061162.1"/>
    </source>
</evidence>
<dbReference type="PROSITE" id="PS51257">
    <property type="entry name" value="PROKAR_LIPOPROTEIN"/>
    <property type="match status" value="1"/>
</dbReference>
<dbReference type="EMBL" id="JACHTF010000011">
    <property type="protein sequence ID" value="MBB1061162.1"/>
    <property type="molecule type" value="Genomic_DNA"/>
</dbReference>
<feature type="signal peptide" evidence="1">
    <location>
        <begin position="1"/>
        <end position="33"/>
    </location>
</feature>
<dbReference type="AlphaFoldDB" id="A0A7W3TMP9"/>
<organism evidence="2 3">
    <name type="scientific">Marilutibacter spongiae</name>
    <dbReference type="NCBI Taxonomy" id="2025720"/>
    <lineage>
        <taxon>Bacteria</taxon>
        <taxon>Pseudomonadati</taxon>
        <taxon>Pseudomonadota</taxon>
        <taxon>Gammaproteobacteria</taxon>
        <taxon>Lysobacterales</taxon>
        <taxon>Lysobacteraceae</taxon>
        <taxon>Marilutibacter</taxon>
    </lineage>
</organism>
<feature type="chain" id="PRO_5031172975" evidence="1">
    <location>
        <begin position="34"/>
        <end position="447"/>
    </location>
</feature>
<sequence>MHDTPARYGRGAKTFPWVLLLLAGLAACGTGSAPDADRATRAPEATVAFDRVETLDLPAGAVASQPDLVATPDGGWLLAWIEPGMDDAGEGASRGHRLMFSRAAAGEGEWSVPGAIARGDNWFLNWADTPHVQALPDGSLWAHWLRSTGSRRMDYGIDLVRSGDGGETWSAPTLVNLADSAGDHGFVSFWPQGRDRLGIAWLDSRQKAAAIAAGEAEASDDPHHGGGAPMMLRAAVFDAAGERSAEWPLDSSTCDCCTTAAAMTSRGPVVVYRGRTAGEIRDTRLVRFENGAWTAPRDVHADGWMMPGCPVNGPVVAARGERVWVAWFTQADGPPELRIARSDDAGDSFGAPLTVARGEHVLGRATLALAGDALLVAWLEETDAQRLQFARYGLDLSAPPTRRELARLAIRGRASGLPRLAVQGDEARIVWTDTEGGKPVLRGLRLH</sequence>
<dbReference type="InterPro" id="IPR036278">
    <property type="entry name" value="Sialidase_sf"/>
</dbReference>
<gene>
    <name evidence="2" type="ORF">H4F98_11345</name>
</gene>
<dbReference type="SUPFAM" id="SSF50939">
    <property type="entry name" value="Sialidases"/>
    <property type="match status" value="1"/>
</dbReference>
<evidence type="ECO:0000313" key="3">
    <source>
        <dbReference type="Proteomes" id="UP000523196"/>
    </source>
</evidence>